<dbReference type="Proteomes" id="UP000507962">
    <property type="component" value="Unassembled WGS sequence"/>
</dbReference>
<sequence>MKTNVSVFLCAVALGALMVCSAPLYVMADDGKTAAVSEMESGFELGSGKVITAEVVGIDYADRVLMLSGPDGDVVHYEVSEDARNFDQIDIGDRVRVEYYGSVALYLGDHGMKPATRSGSVTGRAAKGEKPAGILVETVDVSAEIVAIDRENRSVTLKLPDGNVITTRVDTSVETFDTLKVGLSIHARYTEAIAVSVEKS</sequence>
<reference evidence="2 3" key="1">
    <citation type="submission" date="2019-03" db="EMBL/GenBank/DDBJ databases">
        <authorList>
            <person name="Nijsse B."/>
        </authorList>
    </citation>
    <scope>NUCLEOTIDE SEQUENCE [LARGE SCALE GENOMIC DNA]</scope>
    <source>
        <strain evidence="2">Desulfoluna butyratoxydans MSL71</strain>
    </source>
</reference>
<protein>
    <recommendedName>
        <fullName evidence="4">DUF5666 domain-containing protein</fullName>
    </recommendedName>
</protein>
<name>A0A4U8YSJ2_9BACT</name>
<evidence type="ECO:0000256" key="1">
    <source>
        <dbReference type="SAM" id="SignalP"/>
    </source>
</evidence>
<evidence type="ECO:0000313" key="2">
    <source>
        <dbReference type="EMBL" id="VFQ46734.1"/>
    </source>
</evidence>
<proteinExistence type="predicted"/>
<evidence type="ECO:0000313" key="3">
    <source>
        <dbReference type="Proteomes" id="UP000507962"/>
    </source>
</evidence>
<accession>A0A4U8YSJ2</accession>
<organism evidence="2 3">
    <name type="scientific">Desulfoluna butyratoxydans</name>
    <dbReference type="NCBI Taxonomy" id="231438"/>
    <lineage>
        <taxon>Bacteria</taxon>
        <taxon>Pseudomonadati</taxon>
        <taxon>Thermodesulfobacteriota</taxon>
        <taxon>Desulfobacteria</taxon>
        <taxon>Desulfobacterales</taxon>
        <taxon>Desulfolunaceae</taxon>
        <taxon>Desulfoluna</taxon>
    </lineage>
</organism>
<evidence type="ECO:0008006" key="4">
    <source>
        <dbReference type="Google" id="ProtNLM"/>
    </source>
</evidence>
<feature type="signal peptide" evidence="1">
    <location>
        <begin position="1"/>
        <end position="28"/>
    </location>
</feature>
<keyword evidence="3" id="KW-1185">Reference proteome</keyword>
<keyword evidence="1" id="KW-0732">Signal</keyword>
<feature type="chain" id="PRO_5020541751" description="DUF5666 domain-containing protein" evidence="1">
    <location>
        <begin position="29"/>
        <end position="200"/>
    </location>
</feature>
<gene>
    <name evidence="2" type="ORF">MSL71_44040</name>
</gene>
<dbReference type="RefSeq" id="WP_180145063.1">
    <property type="nucleotide sequence ID" value="NZ_CAADHO010000011.1"/>
</dbReference>
<dbReference type="EMBL" id="CAADHO010000011">
    <property type="protein sequence ID" value="VFQ46734.1"/>
    <property type="molecule type" value="Genomic_DNA"/>
</dbReference>
<dbReference type="AlphaFoldDB" id="A0A4U8YSJ2"/>